<dbReference type="PANTHER" id="PTHR33539:SF1">
    <property type="entry name" value="UPF0764 PROTEIN C16ORF89"/>
    <property type="match status" value="1"/>
</dbReference>
<evidence type="ECO:0000313" key="1">
    <source>
        <dbReference type="EMBL" id="KAJ8734245.1"/>
    </source>
</evidence>
<dbReference type="GO" id="GO:0016020">
    <property type="term" value="C:membrane"/>
    <property type="evidence" value="ECO:0007669"/>
    <property type="project" value="TreeGrafter"/>
</dbReference>
<evidence type="ECO:0000313" key="2">
    <source>
        <dbReference type="Proteomes" id="UP001231518"/>
    </source>
</evidence>
<accession>A0AAD8DZB1</accession>
<dbReference type="GO" id="GO:0005829">
    <property type="term" value="C:cytosol"/>
    <property type="evidence" value="ECO:0007669"/>
    <property type="project" value="TreeGrafter"/>
</dbReference>
<name>A0AAD8DZB1_MYTSE</name>
<reference evidence="1" key="1">
    <citation type="submission" date="2023-03" db="EMBL/GenBank/DDBJ databases">
        <title>Chromosome-level genomes of two armyworms, Mythimna separata and Mythimna loreyi, provide insights into the biosynthesis and reception of sex pheromones.</title>
        <authorList>
            <person name="Zhao H."/>
        </authorList>
    </citation>
    <scope>NUCLEOTIDE SEQUENCE</scope>
    <source>
        <strain evidence="1">BeijingLab</strain>
        <tissue evidence="1">Pupa</tissue>
    </source>
</reference>
<keyword evidence="2" id="KW-1185">Reference proteome</keyword>
<dbReference type="InterPro" id="IPR031751">
    <property type="entry name" value="DUF4735"/>
</dbReference>
<dbReference type="AlphaFoldDB" id="A0AAD8DZB1"/>
<gene>
    <name evidence="1" type="ORF">PYW07_014796</name>
</gene>
<dbReference type="Pfam" id="PF15882">
    <property type="entry name" value="DUF4735"/>
    <property type="match status" value="2"/>
</dbReference>
<comment type="caution">
    <text evidence="1">The sequence shown here is derived from an EMBL/GenBank/DDBJ whole genome shotgun (WGS) entry which is preliminary data.</text>
</comment>
<dbReference type="Proteomes" id="UP001231518">
    <property type="component" value="Chromosome 5"/>
</dbReference>
<sequence length="510" mass="59499">MKFGLFLVDTNLRQFLERKRPKMISGIRPRLEKLLDKLDEVAQYYSSMIEKHKDDPKIIPNIKLALLFHDTWPENPDTFHTAMLNRTRILPVDQLKSIYDTFENYKFRVYDFEENRPTSGESDECIALLVQSGISQFISRTQPTCAMNARCKRVILGENQFGYGLTHRLLLLAVARFKERCVVFSPKMDRYKSDTFCKLCYNEADYIATNSFGMPDLMFEQISICGLFGHAQFLRNHWLNTLRKFQTTAGCFSERLATGGFEANKLREDVNKEWMLDRPTDIIHGECNIHFTPKQLSIIFGKWDSYYSNVNDFEKNFPSPKDSDACLTYLVQTPHLYTNGRSQLSCLTPPKCRLMIEEGSDFGYALTHRLLYLIVARFSRRCVVFSEMEDKLKTDMFCKKCFYEAEYIASNGFRYPDLMFEQIGLCGLLGHAQFIRNYWLKTLLKFQTPEGCFPGKASEEVEDQMKEDEDEEWKIDRKLDIMNGQCNVHFSSVAVATLSNALRFIMETYY</sequence>
<organism evidence="1 2">
    <name type="scientific">Mythimna separata</name>
    <name type="common">Oriental armyworm</name>
    <name type="synonym">Pseudaletia separata</name>
    <dbReference type="NCBI Taxonomy" id="271217"/>
    <lineage>
        <taxon>Eukaryota</taxon>
        <taxon>Metazoa</taxon>
        <taxon>Ecdysozoa</taxon>
        <taxon>Arthropoda</taxon>
        <taxon>Hexapoda</taxon>
        <taxon>Insecta</taxon>
        <taxon>Pterygota</taxon>
        <taxon>Neoptera</taxon>
        <taxon>Endopterygota</taxon>
        <taxon>Lepidoptera</taxon>
        <taxon>Glossata</taxon>
        <taxon>Ditrysia</taxon>
        <taxon>Noctuoidea</taxon>
        <taxon>Noctuidae</taxon>
        <taxon>Noctuinae</taxon>
        <taxon>Hadenini</taxon>
        <taxon>Mythimna</taxon>
    </lineage>
</organism>
<protein>
    <submittedName>
        <fullName evidence="1">Uncharacterized protein</fullName>
    </submittedName>
</protein>
<dbReference type="PANTHER" id="PTHR33539">
    <property type="entry name" value="UPF0764 PROTEIN C16ORF89"/>
    <property type="match status" value="1"/>
</dbReference>
<dbReference type="EMBL" id="JARGEI010000003">
    <property type="protein sequence ID" value="KAJ8734245.1"/>
    <property type="molecule type" value="Genomic_DNA"/>
</dbReference>
<proteinExistence type="predicted"/>